<proteinExistence type="predicted"/>
<dbReference type="PANTHER" id="PTHR10314">
    <property type="entry name" value="CYSTATHIONINE BETA-SYNTHASE"/>
    <property type="match status" value="1"/>
</dbReference>
<evidence type="ECO:0000256" key="2">
    <source>
        <dbReference type="ARBA" id="ARBA00022898"/>
    </source>
</evidence>
<keyword evidence="2" id="KW-0663">Pyridoxal phosphate</keyword>
<dbReference type="InterPro" id="IPR036052">
    <property type="entry name" value="TrpB-like_PALP_sf"/>
</dbReference>
<dbReference type="Pfam" id="PF00291">
    <property type="entry name" value="PALP"/>
    <property type="match status" value="1"/>
</dbReference>
<name>A0ABW3D299_9FLAO</name>
<dbReference type="SUPFAM" id="SSF53686">
    <property type="entry name" value="Tryptophan synthase beta subunit-like PLP-dependent enzymes"/>
    <property type="match status" value="1"/>
</dbReference>
<dbReference type="RefSeq" id="WP_386408565.1">
    <property type="nucleotide sequence ID" value="NZ_JBHTJH010000017.1"/>
</dbReference>
<evidence type="ECO:0000256" key="1">
    <source>
        <dbReference type="ARBA" id="ARBA00001933"/>
    </source>
</evidence>
<sequence length="356" mass="39743">MNTMILRDGVRSAEIKVSSETKRLSDFVKDKSKSLIDRLESFEDITNIEVGDTALFRAKAIEREFDIRQLYIKYEGDNPTGTQKDRIAFAQVYDALRRDFDTIALATCGNYGVAVALAANLAGLQCKIFIPSSYHTERIKEMESLGAEIIRLEGSYENVVRSSTDYALQYDWYDANPGGANTPLQITAYAQIAYEIFEDIGDAPKYCAAPVSNGTLFAGIYRGFVTLYKRGKTSRIPKMIAASSSRKNPIISSFKAGSEECVDLDPRVIKETLYNEPLINWHSFDGNEALYAIRESGGEAFHVSDKKLREMSSFLLKKEGMKILPASTAGLIGLLTLDEEQNFEPDRFVAVLTAKY</sequence>
<gene>
    <name evidence="4" type="ORF">ACFQ1M_12125</name>
</gene>
<dbReference type="InterPro" id="IPR001926">
    <property type="entry name" value="TrpB-like_PALP"/>
</dbReference>
<dbReference type="Proteomes" id="UP001596978">
    <property type="component" value="Unassembled WGS sequence"/>
</dbReference>
<comment type="caution">
    <text evidence="4">The sequence shown here is derived from an EMBL/GenBank/DDBJ whole genome shotgun (WGS) entry which is preliminary data.</text>
</comment>
<evidence type="ECO:0000313" key="4">
    <source>
        <dbReference type="EMBL" id="MFD0862953.1"/>
    </source>
</evidence>
<evidence type="ECO:0000259" key="3">
    <source>
        <dbReference type="Pfam" id="PF00291"/>
    </source>
</evidence>
<protein>
    <submittedName>
        <fullName evidence="4">Pyridoxal-phosphate dependent enzyme</fullName>
    </submittedName>
</protein>
<dbReference type="NCBIfam" id="NF004996">
    <property type="entry name" value="PRK06381.1"/>
    <property type="match status" value="1"/>
</dbReference>
<keyword evidence="5" id="KW-1185">Reference proteome</keyword>
<dbReference type="EMBL" id="JBHTJH010000017">
    <property type="protein sequence ID" value="MFD0862953.1"/>
    <property type="molecule type" value="Genomic_DNA"/>
</dbReference>
<evidence type="ECO:0000313" key="5">
    <source>
        <dbReference type="Proteomes" id="UP001596978"/>
    </source>
</evidence>
<accession>A0ABW3D299</accession>
<organism evidence="4 5">
    <name type="scientific">Sungkyunkwania multivorans</name>
    <dbReference type="NCBI Taxonomy" id="1173618"/>
    <lineage>
        <taxon>Bacteria</taxon>
        <taxon>Pseudomonadati</taxon>
        <taxon>Bacteroidota</taxon>
        <taxon>Flavobacteriia</taxon>
        <taxon>Flavobacteriales</taxon>
        <taxon>Flavobacteriaceae</taxon>
        <taxon>Sungkyunkwania</taxon>
    </lineage>
</organism>
<feature type="domain" description="Tryptophan synthase beta chain-like PALP" evidence="3">
    <location>
        <begin position="50"/>
        <end position="353"/>
    </location>
</feature>
<comment type="cofactor">
    <cofactor evidence="1">
        <name>pyridoxal 5'-phosphate</name>
        <dbReference type="ChEBI" id="CHEBI:597326"/>
    </cofactor>
</comment>
<dbReference type="Gene3D" id="3.40.50.1100">
    <property type="match status" value="2"/>
</dbReference>
<reference evidence="5" key="1">
    <citation type="journal article" date="2019" name="Int. J. Syst. Evol. Microbiol.">
        <title>The Global Catalogue of Microorganisms (GCM) 10K type strain sequencing project: providing services to taxonomists for standard genome sequencing and annotation.</title>
        <authorList>
            <consortium name="The Broad Institute Genomics Platform"/>
            <consortium name="The Broad Institute Genome Sequencing Center for Infectious Disease"/>
            <person name="Wu L."/>
            <person name="Ma J."/>
        </authorList>
    </citation>
    <scope>NUCLEOTIDE SEQUENCE [LARGE SCALE GENOMIC DNA]</scope>
    <source>
        <strain evidence="5">CCUG 62952</strain>
    </source>
</reference>
<dbReference type="InterPro" id="IPR050214">
    <property type="entry name" value="Cys_Synth/Cystath_Beta-Synth"/>
</dbReference>